<dbReference type="InterPro" id="IPR051126">
    <property type="entry name" value="Thiosulfate_sulfurtransferase"/>
</dbReference>
<gene>
    <name evidence="3" type="ORF">V5F32_03740</name>
</gene>
<dbReference type="PANTHER" id="PTHR43855:SF1">
    <property type="entry name" value="THIOSULFATE SULFURTRANSFERASE"/>
    <property type="match status" value="1"/>
</dbReference>
<dbReference type="SUPFAM" id="SSF52821">
    <property type="entry name" value="Rhodanese/Cell cycle control phosphatase"/>
    <property type="match status" value="4"/>
</dbReference>
<dbReference type="EMBL" id="JBAFVH010000002">
    <property type="protein sequence ID" value="MFG1371266.1"/>
    <property type="molecule type" value="Genomic_DNA"/>
</dbReference>
<dbReference type="Proteomes" id="UP001604002">
    <property type="component" value="Unassembled WGS sequence"/>
</dbReference>
<feature type="domain" description="Rhodanese" evidence="2">
    <location>
        <begin position="278"/>
        <end position="470"/>
    </location>
</feature>
<evidence type="ECO:0000313" key="4">
    <source>
        <dbReference type="Proteomes" id="UP001604002"/>
    </source>
</evidence>
<dbReference type="RefSeq" id="WP_393991276.1">
    <property type="nucleotide sequence ID" value="NZ_JBAFVH010000002.1"/>
</dbReference>
<evidence type="ECO:0000256" key="1">
    <source>
        <dbReference type="ARBA" id="ARBA00022737"/>
    </source>
</evidence>
<dbReference type="InterPro" id="IPR036873">
    <property type="entry name" value="Rhodanese-like_dom_sf"/>
</dbReference>
<proteinExistence type="predicted"/>
<feature type="domain" description="Rhodanese" evidence="2">
    <location>
        <begin position="143"/>
        <end position="234"/>
    </location>
</feature>
<dbReference type="SMART" id="SM00450">
    <property type="entry name" value="RHOD"/>
    <property type="match status" value="4"/>
</dbReference>
<dbReference type="Gene3D" id="3.40.250.10">
    <property type="entry name" value="Rhodanese-like domain"/>
    <property type="match status" value="4"/>
</dbReference>
<feature type="domain" description="Rhodanese" evidence="2">
    <location>
        <begin position="20"/>
        <end position="110"/>
    </location>
</feature>
<evidence type="ECO:0000313" key="3">
    <source>
        <dbReference type="EMBL" id="MFG1371266.1"/>
    </source>
</evidence>
<dbReference type="PANTHER" id="PTHR43855">
    <property type="entry name" value="THIOSULFATE SULFURTRANSFERASE"/>
    <property type="match status" value="1"/>
</dbReference>
<organism evidence="3 4">
    <name type="scientific">Xanthobacter oligotrophicus</name>
    <dbReference type="NCBI Taxonomy" id="2607286"/>
    <lineage>
        <taxon>Bacteria</taxon>
        <taxon>Pseudomonadati</taxon>
        <taxon>Pseudomonadota</taxon>
        <taxon>Alphaproteobacteria</taxon>
        <taxon>Hyphomicrobiales</taxon>
        <taxon>Xanthobacteraceae</taxon>
        <taxon>Xanthobacter</taxon>
    </lineage>
</organism>
<dbReference type="InterPro" id="IPR001763">
    <property type="entry name" value="Rhodanese-like_dom"/>
</dbReference>
<keyword evidence="4" id="KW-1185">Reference proteome</keyword>
<sequence length="526" mass="56222">MPPFTARIIDVLQLRKALERKGELALLDVREEGESGEGHLFFSVNAPYSRLEVQVVALVPRKATPVVLVDDGDGLAQLAARRLGALGYSDVAVLEGGIPAWISVGNQVFKSVNSRSKAFAEVVEHAFHTPAIEAVELNRLRRAEADVVVLDSRTPEEFERFHVPGAVSCPGADLVLKFDTFVTHRDQLVVVSCAGRTRGIIGAQSLIDAGVPNRVLALKGGTQGWRLAGLDLEHGTIGDFEFETTSVARGRAEAVRRRFGVPVVDQDRLTLWLTDAAAARTTYVFDLRDEAERQADPLPGAVPAPGGQLVQALDRWVGVQRARIVLVDDDGVRARMTGHWLIQLGEDVHVLEGPRDRLRIPPPPATPLAPVATVPAPEAAALIAGGGRAVSLEASAAFRAGHAAGAVWSIRPRLAGLPQAVLGAPVIVLFADAEVAALAALDLKEITPARIVAVAGGLGAWRAAGLPVEATPDTPPDAERIDYLFWAHDRHDGNAEAMRTYLGWEEQLPQQVAAEGGGGFRLVTEH</sequence>
<reference evidence="3 4" key="1">
    <citation type="submission" date="2024-02" db="EMBL/GenBank/DDBJ databases">
        <title>Expansion and revision of Xanthobacter and proposal of Roseixanthobacter gen. nov.</title>
        <authorList>
            <person name="Soltysiak M.P.M."/>
            <person name="Jalihal A."/>
            <person name="Ory A."/>
            <person name="Chrisophersen C."/>
            <person name="Lee A.D."/>
            <person name="Boulton J."/>
            <person name="Springer M."/>
        </authorList>
    </citation>
    <scope>NUCLEOTIDE SEQUENCE [LARGE SCALE GENOMIC DNA]</scope>
    <source>
        <strain evidence="3 4">23A</strain>
    </source>
</reference>
<dbReference type="Pfam" id="PF00581">
    <property type="entry name" value="Rhodanese"/>
    <property type="match status" value="3"/>
</dbReference>
<evidence type="ECO:0000259" key="2">
    <source>
        <dbReference type="PROSITE" id="PS50206"/>
    </source>
</evidence>
<accession>A0ABW6ZTV5</accession>
<comment type="caution">
    <text evidence="3">The sequence shown here is derived from an EMBL/GenBank/DDBJ whole genome shotgun (WGS) entry which is preliminary data.</text>
</comment>
<name>A0ABW6ZTV5_9HYPH</name>
<dbReference type="PROSITE" id="PS50206">
    <property type="entry name" value="RHODANESE_3"/>
    <property type="match status" value="3"/>
</dbReference>
<keyword evidence="1" id="KW-0677">Repeat</keyword>
<protein>
    <submittedName>
        <fullName evidence="3">Rhodanese-like domain-containing protein</fullName>
    </submittedName>
</protein>